<dbReference type="EMBL" id="MU273597">
    <property type="protein sequence ID" value="KAI0031005.1"/>
    <property type="molecule type" value="Genomic_DNA"/>
</dbReference>
<dbReference type="Proteomes" id="UP000814128">
    <property type="component" value="Unassembled WGS sequence"/>
</dbReference>
<comment type="caution">
    <text evidence="1">The sequence shown here is derived from an EMBL/GenBank/DDBJ whole genome shotgun (WGS) entry which is preliminary data.</text>
</comment>
<proteinExistence type="predicted"/>
<keyword evidence="2" id="KW-1185">Reference proteome</keyword>
<reference evidence="1" key="2">
    <citation type="journal article" date="2022" name="New Phytol.">
        <title>Evolutionary transition to the ectomycorrhizal habit in the genomes of a hyperdiverse lineage of mushroom-forming fungi.</title>
        <authorList>
            <person name="Looney B."/>
            <person name="Miyauchi S."/>
            <person name="Morin E."/>
            <person name="Drula E."/>
            <person name="Courty P.E."/>
            <person name="Kohler A."/>
            <person name="Kuo A."/>
            <person name="LaButti K."/>
            <person name="Pangilinan J."/>
            <person name="Lipzen A."/>
            <person name="Riley R."/>
            <person name="Andreopoulos W."/>
            <person name="He G."/>
            <person name="Johnson J."/>
            <person name="Nolan M."/>
            <person name="Tritt A."/>
            <person name="Barry K.W."/>
            <person name="Grigoriev I.V."/>
            <person name="Nagy L.G."/>
            <person name="Hibbett D."/>
            <person name="Henrissat B."/>
            <person name="Matheny P.B."/>
            <person name="Labbe J."/>
            <person name="Martin F.M."/>
        </authorList>
    </citation>
    <scope>NUCLEOTIDE SEQUENCE</scope>
    <source>
        <strain evidence="1">EC-137</strain>
    </source>
</reference>
<organism evidence="1 2">
    <name type="scientific">Vararia minispora EC-137</name>
    <dbReference type="NCBI Taxonomy" id="1314806"/>
    <lineage>
        <taxon>Eukaryota</taxon>
        <taxon>Fungi</taxon>
        <taxon>Dikarya</taxon>
        <taxon>Basidiomycota</taxon>
        <taxon>Agaricomycotina</taxon>
        <taxon>Agaricomycetes</taxon>
        <taxon>Russulales</taxon>
        <taxon>Lachnocladiaceae</taxon>
        <taxon>Vararia</taxon>
    </lineage>
</organism>
<evidence type="ECO:0000313" key="2">
    <source>
        <dbReference type="Proteomes" id="UP000814128"/>
    </source>
</evidence>
<evidence type="ECO:0000313" key="1">
    <source>
        <dbReference type="EMBL" id="KAI0031005.1"/>
    </source>
</evidence>
<accession>A0ACB8QH42</accession>
<name>A0ACB8QH42_9AGAM</name>
<feature type="non-terminal residue" evidence="1">
    <location>
        <position position="200"/>
    </location>
</feature>
<feature type="non-terminal residue" evidence="1">
    <location>
        <position position="1"/>
    </location>
</feature>
<gene>
    <name evidence="1" type="ORF">K488DRAFT_28354</name>
</gene>
<sequence>DLSLGWADPRVYGGRMLDWALPPLGEPLNIIISGLSDPFVLTEAGFRHYTKSVGYSEECLGLHYGMIHEANLGDGNGHVQEQYLARQQYFPMLGTCWESFAGGHHFRAWRQNGTRANSGAWFVGASQEEHSRKNHMISEDGYNRGRDWFVSRTVAGTHFKGIWWEASVEWKKGLIPPGRKGVNHGIAQDGRVAILTIQRV</sequence>
<protein>
    <submittedName>
        <fullName evidence="1">Uncharacterized protein</fullName>
    </submittedName>
</protein>
<reference evidence="1" key="1">
    <citation type="submission" date="2021-02" db="EMBL/GenBank/DDBJ databases">
        <authorList>
            <consortium name="DOE Joint Genome Institute"/>
            <person name="Ahrendt S."/>
            <person name="Looney B.P."/>
            <person name="Miyauchi S."/>
            <person name="Morin E."/>
            <person name="Drula E."/>
            <person name="Courty P.E."/>
            <person name="Chicoki N."/>
            <person name="Fauchery L."/>
            <person name="Kohler A."/>
            <person name="Kuo A."/>
            <person name="Labutti K."/>
            <person name="Pangilinan J."/>
            <person name="Lipzen A."/>
            <person name="Riley R."/>
            <person name="Andreopoulos W."/>
            <person name="He G."/>
            <person name="Johnson J."/>
            <person name="Barry K.W."/>
            <person name="Grigoriev I.V."/>
            <person name="Nagy L."/>
            <person name="Hibbett D."/>
            <person name="Henrissat B."/>
            <person name="Matheny P.B."/>
            <person name="Labbe J."/>
            <person name="Martin F."/>
        </authorList>
    </citation>
    <scope>NUCLEOTIDE SEQUENCE</scope>
    <source>
        <strain evidence="1">EC-137</strain>
    </source>
</reference>